<evidence type="ECO:0000313" key="13">
    <source>
        <dbReference type="Proteomes" id="UP000176650"/>
    </source>
</evidence>
<dbReference type="Pfam" id="PF03449">
    <property type="entry name" value="GreA_GreB_N"/>
    <property type="match status" value="1"/>
</dbReference>
<evidence type="ECO:0000256" key="5">
    <source>
        <dbReference type="ARBA" id="ARBA00023163"/>
    </source>
</evidence>
<dbReference type="GO" id="GO:0070063">
    <property type="term" value="F:RNA polymerase binding"/>
    <property type="evidence" value="ECO:0007669"/>
    <property type="project" value="InterPro"/>
</dbReference>
<organism evidence="12 13">
    <name type="scientific">Candidatus Azambacteria bacterium RIFCSPLOWO2_01_FULL_46_25</name>
    <dbReference type="NCBI Taxonomy" id="1797298"/>
    <lineage>
        <taxon>Bacteria</taxon>
        <taxon>Candidatus Azamiibacteriota</taxon>
    </lineage>
</organism>
<protein>
    <recommendedName>
        <fullName evidence="2 8">Transcription elongation factor GreA</fullName>
    </recommendedName>
    <alternativeName>
        <fullName evidence="7 8">Transcript cleavage factor GreA</fullName>
    </alternativeName>
</protein>
<feature type="coiled-coil region" evidence="8">
    <location>
        <begin position="14"/>
        <end position="71"/>
    </location>
</feature>
<dbReference type="FunFam" id="1.10.287.180:FF:000001">
    <property type="entry name" value="Transcription elongation factor GreA"/>
    <property type="match status" value="1"/>
</dbReference>
<dbReference type="GO" id="GO:0006354">
    <property type="term" value="P:DNA-templated transcription elongation"/>
    <property type="evidence" value="ECO:0007669"/>
    <property type="project" value="TreeGrafter"/>
</dbReference>
<gene>
    <name evidence="8" type="primary">greA</name>
    <name evidence="12" type="ORF">A2988_03940</name>
</gene>
<keyword evidence="12" id="KW-0251">Elongation factor</keyword>
<evidence type="ECO:0000256" key="3">
    <source>
        <dbReference type="ARBA" id="ARBA00023015"/>
    </source>
</evidence>
<evidence type="ECO:0000256" key="2">
    <source>
        <dbReference type="ARBA" id="ARBA00013729"/>
    </source>
</evidence>
<dbReference type="InterPro" id="IPR023459">
    <property type="entry name" value="Tscrpt_elong_fac_GreA/B_fam"/>
</dbReference>
<dbReference type="Gene3D" id="3.10.50.30">
    <property type="entry name" value="Transcription elongation factor, GreA/GreB, C-terminal domain"/>
    <property type="match status" value="1"/>
</dbReference>
<keyword evidence="3 8" id="KW-0805">Transcription regulation</keyword>
<dbReference type="PIRSF" id="PIRSF006092">
    <property type="entry name" value="GreA_GreB"/>
    <property type="match status" value="1"/>
</dbReference>
<evidence type="ECO:0000256" key="7">
    <source>
        <dbReference type="ARBA" id="ARBA00030776"/>
    </source>
</evidence>
<dbReference type="NCBIfam" id="TIGR01462">
    <property type="entry name" value="greA"/>
    <property type="match status" value="1"/>
</dbReference>
<evidence type="ECO:0000259" key="11">
    <source>
        <dbReference type="Pfam" id="PF03449"/>
    </source>
</evidence>
<dbReference type="InterPro" id="IPR036805">
    <property type="entry name" value="Tscrpt_elong_fac_GreA/B_N_sf"/>
</dbReference>
<name>A0A1F5BVK5_9BACT</name>
<dbReference type="STRING" id="1797298.A2988_03940"/>
<dbReference type="InterPro" id="IPR018151">
    <property type="entry name" value="TF_GreA/GreB_CS"/>
</dbReference>
<keyword evidence="5 8" id="KW-0804">Transcription</keyword>
<dbReference type="Gene3D" id="1.10.287.180">
    <property type="entry name" value="Transcription elongation factor, GreA/GreB, N-terminal domain"/>
    <property type="match status" value="1"/>
</dbReference>
<comment type="similarity">
    <text evidence="1 8 9">Belongs to the GreA/GreB family.</text>
</comment>
<dbReference type="AlphaFoldDB" id="A0A1F5BVK5"/>
<dbReference type="PANTHER" id="PTHR30437">
    <property type="entry name" value="TRANSCRIPTION ELONGATION FACTOR GREA"/>
    <property type="match status" value="1"/>
</dbReference>
<evidence type="ECO:0000313" key="12">
    <source>
        <dbReference type="EMBL" id="OGD34626.1"/>
    </source>
</evidence>
<comment type="caution">
    <text evidence="12">The sequence shown here is derived from an EMBL/GenBank/DDBJ whole genome shotgun (WGS) entry which is preliminary data.</text>
</comment>
<evidence type="ECO:0000256" key="9">
    <source>
        <dbReference type="RuleBase" id="RU000556"/>
    </source>
</evidence>
<sequence>MPIENNMYLSEEGYEKLKQELEDLKTAKRREISLRIEEAKKLGDLSENSEYMEAKEAHEFNERKIAELEELFRNAVLISKHRKKGVVQIGSTMSIKTGGKTMAFTIVGSEESDPSAGKISNLSPLGMAFLDKKVGDMVEVKTPGGMAKYEVLEIQ</sequence>
<dbReference type="InterPro" id="IPR036953">
    <property type="entry name" value="GreA/GreB_C_sf"/>
</dbReference>
<dbReference type="PANTHER" id="PTHR30437:SF4">
    <property type="entry name" value="TRANSCRIPTION ELONGATION FACTOR GREA"/>
    <property type="match status" value="1"/>
</dbReference>
<evidence type="ECO:0000256" key="6">
    <source>
        <dbReference type="ARBA" id="ARBA00024916"/>
    </source>
</evidence>
<dbReference type="Proteomes" id="UP000176650">
    <property type="component" value="Unassembled WGS sequence"/>
</dbReference>
<dbReference type="EMBL" id="MEYS01000001">
    <property type="protein sequence ID" value="OGD34626.1"/>
    <property type="molecule type" value="Genomic_DNA"/>
</dbReference>
<dbReference type="FunFam" id="3.10.50.30:FF:000001">
    <property type="entry name" value="Transcription elongation factor GreA"/>
    <property type="match status" value="1"/>
</dbReference>
<dbReference type="PROSITE" id="PS00829">
    <property type="entry name" value="GREAB_1"/>
    <property type="match status" value="1"/>
</dbReference>
<dbReference type="SUPFAM" id="SSF46557">
    <property type="entry name" value="GreA transcript cleavage protein, N-terminal domain"/>
    <property type="match status" value="1"/>
</dbReference>
<dbReference type="GO" id="GO:0003746">
    <property type="term" value="F:translation elongation factor activity"/>
    <property type="evidence" value="ECO:0007669"/>
    <property type="project" value="UniProtKB-KW"/>
</dbReference>
<dbReference type="InterPro" id="IPR001437">
    <property type="entry name" value="Tscrpt_elong_fac_GreA/B_C"/>
</dbReference>
<evidence type="ECO:0000256" key="8">
    <source>
        <dbReference type="HAMAP-Rule" id="MF_00105"/>
    </source>
</evidence>
<evidence type="ECO:0000256" key="4">
    <source>
        <dbReference type="ARBA" id="ARBA00023125"/>
    </source>
</evidence>
<comment type="function">
    <text evidence="6 8 9">Necessary for efficient RNA polymerase transcription elongation past template-encoded arresting sites. The arresting sites in DNA have the property of trapping a certain fraction of elongating RNA polymerases that pass through, resulting in locked ternary complexes. Cleavage of the nascent transcript by cleavage factors such as GreA or GreB allows the resumption of elongation from the new 3'terminus. GreA releases sequences of 2 to 3 nucleotides.</text>
</comment>
<dbReference type="GO" id="GO:0003677">
    <property type="term" value="F:DNA binding"/>
    <property type="evidence" value="ECO:0007669"/>
    <property type="project" value="UniProtKB-UniRule"/>
</dbReference>
<evidence type="ECO:0000259" key="10">
    <source>
        <dbReference type="Pfam" id="PF01272"/>
    </source>
</evidence>
<dbReference type="GO" id="GO:0032784">
    <property type="term" value="P:regulation of DNA-templated transcription elongation"/>
    <property type="evidence" value="ECO:0007669"/>
    <property type="project" value="UniProtKB-UniRule"/>
</dbReference>
<dbReference type="InterPro" id="IPR028624">
    <property type="entry name" value="Tscrpt_elong_fac_GreA/B"/>
</dbReference>
<dbReference type="SUPFAM" id="SSF54534">
    <property type="entry name" value="FKBP-like"/>
    <property type="match status" value="1"/>
</dbReference>
<dbReference type="NCBIfam" id="NF001263">
    <property type="entry name" value="PRK00226.1-4"/>
    <property type="match status" value="1"/>
</dbReference>
<reference evidence="12 13" key="1">
    <citation type="journal article" date="2016" name="Nat. Commun.">
        <title>Thousands of microbial genomes shed light on interconnected biogeochemical processes in an aquifer system.</title>
        <authorList>
            <person name="Anantharaman K."/>
            <person name="Brown C.T."/>
            <person name="Hug L.A."/>
            <person name="Sharon I."/>
            <person name="Castelle C.J."/>
            <person name="Probst A.J."/>
            <person name="Thomas B.C."/>
            <person name="Singh A."/>
            <person name="Wilkins M.J."/>
            <person name="Karaoz U."/>
            <person name="Brodie E.L."/>
            <person name="Williams K.H."/>
            <person name="Hubbard S.S."/>
            <person name="Banfield J.F."/>
        </authorList>
    </citation>
    <scope>NUCLEOTIDE SEQUENCE [LARGE SCALE GENOMIC DNA]</scope>
</reference>
<keyword evidence="8" id="KW-0175">Coiled coil</keyword>
<dbReference type="HAMAP" id="MF_00105">
    <property type="entry name" value="GreA_GreB"/>
    <property type="match status" value="1"/>
</dbReference>
<proteinExistence type="inferred from homology"/>
<feature type="domain" description="Transcription elongation factor GreA/GreB N-terminal" evidence="11">
    <location>
        <begin position="8"/>
        <end position="76"/>
    </location>
</feature>
<accession>A0A1F5BVK5</accession>
<dbReference type="InterPro" id="IPR022691">
    <property type="entry name" value="Tscrpt_elong_fac_GreA/B_N"/>
</dbReference>
<keyword evidence="12" id="KW-0648">Protein biosynthesis</keyword>
<evidence type="ECO:0000256" key="1">
    <source>
        <dbReference type="ARBA" id="ARBA00008213"/>
    </source>
</evidence>
<keyword evidence="4 8" id="KW-0238">DNA-binding</keyword>
<dbReference type="Pfam" id="PF01272">
    <property type="entry name" value="GreA_GreB"/>
    <property type="match status" value="1"/>
</dbReference>
<feature type="domain" description="Transcription elongation factor GreA/GreB C-terminal" evidence="10">
    <location>
        <begin position="84"/>
        <end position="154"/>
    </location>
</feature>
<dbReference type="InterPro" id="IPR006359">
    <property type="entry name" value="Tscrpt_elong_fac_GreA"/>
</dbReference>